<feature type="transmembrane region" description="Helical" evidence="6">
    <location>
        <begin position="247"/>
        <end position="265"/>
    </location>
</feature>
<dbReference type="OrthoDB" id="3903189at2759"/>
<feature type="domain" description="Rhodopsin" evidence="7">
    <location>
        <begin position="24"/>
        <end position="240"/>
    </location>
</feature>
<dbReference type="GO" id="GO:0016020">
    <property type="term" value="C:membrane"/>
    <property type="evidence" value="ECO:0007669"/>
    <property type="project" value="UniProtKB-SubCell"/>
</dbReference>
<dbReference type="Proteomes" id="UP000254866">
    <property type="component" value="Unassembled WGS sequence"/>
</dbReference>
<dbReference type="EMBL" id="NPIC01000013">
    <property type="protein sequence ID" value="RDL31036.1"/>
    <property type="molecule type" value="Genomic_DNA"/>
</dbReference>
<evidence type="ECO:0000256" key="2">
    <source>
        <dbReference type="ARBA" id="ARBA00022692"/>
    </source>
</evidence>
<keyword evidence="4 6" id="KW-0472">Membrane</keyword>
<dbReference type="RefSeq" id="XP_031865285.1">
    <property type="nucleotide sequence ID" value="XM_032018448.1"/>
</dbReference>
<dbReference type="InterPro" id="IPR049326">
    <property type="entry name" value="Rhodopsin_dom_fungi"/>
</dbReference>
<accession>A0A370TAS4</accession>
<sequence>MNELNTELAVLWFLTGTGVAIMLLRLALRKYQQQGLVAGDYLTMAAIVTILLRGSVIHVAMVWGTNHISAAARKTMVFTPEVLYRRRIGSELTMINRALYTIYTWLQKSVIMCVLHRLLRGLKSDKLTRIYWAVLAVTFVVAFVMTFVECHPFKVYFQVVPDPGTCPRGVLQLEVFSALNMATDAMLIALPLPALLKIKLPFMERLRLACLFLVGLSIIAVTMTRLLMNRVFLHRSGQSHNVANVEIFFEAFVANAPTIYGLLNVERKIKGMSGARYLTGSYARPRSAGGSKVVKTHGLDSGQFSSGPIQSKTWVGKGRHGNESDEEMMIELESTQNADIHVITTTSVTRS</sequence>
<name>A0A370TAS4_9HELO</name>
<feature type="transmembrane region" description="Helical" evidence="6">
    <location>
        <begin position="40"/>
        <end position="63"/>
    </location>
</feature>
<evidence type="ECO:0000256" key="5">
    <source>
        <dbReference type="ARBA" id="ARBA00038359"/>
    </source>
</evidence>
<feature type="transmembrane region" description="Helical" evidence="6">
    <location>
        <begin position="175"/>
        <end position="196"/>
    </location>
</feature>
<feature type="transmembrane region" description="Helical" evidence="6">
    <location>
        <begin position="6"/>
        <end position="28"/>
    </location>
</feature>
<keyword evidence="3 6" id="KW-1133">Transmembrane helix</keyword>
<evidence type="ECO:0000313" key="9">
    <source>
        <dbReference type="Proteomes" id="UP000254866"/>
    </source>
</evidence>
<proteinExistence type="inferred from homology"/>
<evidence type="ECO:0000256" key="6">
    <source>
        <dbReference type="SAM" id="Phobius"/>
    </source>
</evidence>
<dbReference type="PANTHER" id="PTHR33048">
    <property type="entry name" value="PTH11-LIKE INTEGRAL MEMBRANE PROTEIN (AFU_ORTHOLOGUE AFUA_5G11245)"/>
    <property type="match status" value="1"/>
</dbReference>
<dbReference type="AlphaFoldDB" id="A0A370TAS4"/>
<dbReference type="PANTHER" id="PTHR33048:SF166">
    <property type="entry name" value="PTH11-LIKE INTEGRAL MEMBRANE PROTEIN"/>
    <property type="match status" value="1"/>
</dbReference>
<dbReference type="GeneID" id="43602674"/>
<evidence type="ECO:0000256" key="3">
    <source>
        <dbReference type="ARBA" id="ARBA00022989"/>
    </source>
</evidence>
<keyword evidence="2 6" id="KW-0812">Transmembrane</keyword>
<comment type="subcellular location">
    <subcellularLocation>
        <location evidence="1">Membrane</location>
        <topology evidence="1">Multi-pass membrane protein</topology>
    </subcellularLocation>
</comment>
<feature type="transmembrane region" description="Helical" evidence="6">
    <location>
        <begin position="130"/>
        <end position="148"/>
    </location>
</feature>
<evidence type="ECO:0000256" key="1">
    <source>
        <dbReference type="ARBA" id="ARBA00004141"/>
    </source>
</evidence>
<comment type="similarity">
    <text evidence="5">Belongs to the SAT4 family.</text>
</comment>
<dbReference type="InterPro" id="IPR052337">
    <property type="entry name" value="SAT4-like"/>
</dbReference>
<keyword evidence="9" id="KW-1185">Reference proteome</keyword>
<reference evidence="8 9" key="1">
    <citation type="journal article" date="2018" name="IMA Fungus">
        <title>IMA Genome-F 9: Draft genome sequence of Annulohypoxylon stygium, Aspergillus mulundensis, Berkeleyomyces basicola (syn. Thielaviopsis basicola), Ceratocystis smalleyi, two Cercospora beticola strains, Coleophoma cylindrospora, Fusarium fracticaudum, Phialophora cf. hyalina, and Morchella septimelata.</title>
        <authorList>
            <person name="Wingfield B.D."/>
            <person name="Bills G.F."/>
            <person name="Dong Y."/>
            <person name="Huang W."/>
            <person name="Nel W.J."/>
            <person name="Swalarsk-Parry B.S."/>
            <person name="Vaghefi N."/>
            <person name="Wilken P.M."/>
            <person name="An Z."/>
            <person name="de Beer Z.W."/>
            <person name="De Vos L."/>
            <person name="Chen L."/>
            <person name="Duong T.A."/>
            <person name="Gao Y."/>
            <person name="Hammerbacher A."/>
            <person name="Kikkert J.R."/>
            <person name="Li Y."/>
            <person name="Li H."/>
            <person name="Li K."/>
            <person name="Li Q."/>
            <person name="Liu X."/>
            <person name="Ma X."/>
            <person name="Naidoo K."/>
            <person name="Pethybridge S.J."/>
            <person name="Sun J."/>
            <person name="Steenkamp E.T."/>
            <person name="van der Nest M.A."/>
            <person name="van Wyk S."/>
            <person name="Wingfield M.J."/>
            <person name="Xiong C."/>
            <person name="Yue Q."/>
            <person name="Zhang X."/>
        </authorList>
    </citation>
    <scope>NUCLEOTIDE SEQUENCE [LARGE SCALE GENOMIC DNA]</scope>
    <source>
        <strain evidence="8 9">BP 5553</strain>
    </source>
</reference>
<protein>
    <recommendedName>
        <fullName evidence="7">Rhodopsin domain-containing protein</fullName>
    </recommendedName>
</protein>
<evidence type="ECO:0000313" key="8">
    <source>
        <dbReference type="EMBL" id="RDL31036.1"/>
    </source>
</evidence>
<gene>
    <name evidence="8" type="ORF">BP5553_09825</name>
</gene>
<feature type="transmembrane region" description="Helical" evidence="6">
    <location>
        <begin position="208"/>
        <end position="227"/>
    </location>
</feature>
<evidence type="ECO:0000259" key="7">
    <source>
        <dbReference type="Pfam" id="PF20684"/>
    </source>
</evidence>
<comment type="caution">
    <text evidence="8">The sequence shown here is derived from an EMBL/GenBank/DDBJ whole genome shotgun (WGS) entry which is preliminary data.</text>
</comment>
<evidence type="ECO:0000256" key="4">
    <source>
        <dbReference type="ARBA" id="ARBA00023136"/>
    </source>
</evidence>
<dbReference type="Pfam" id="PF20684">
    <property type="entry name" value="Fung_rhodopsin"/>
    <property type="match status" value="1"/>
</dbReference>
<organism evidence="8 9">
    <name type="scientific">Venustampulla echinocandica</name>
    <dbReference type="NCBI Taxonomy" id="2656787"/>
    <lineage>
        <taxon>Eukaryota</taxon>
        <taxon>Fungi</taxon>
        <taxon>Dikarya</taxon>
        <taxon>Ascomycota</taxon>
        <taxon>Pezizomycotina</taxon>
        <taxon>Leotiomycetes</taxon>
        <taxon>Helotiales</taxon>
        <taxon>Pleuroascaceae</taxon>
        <taxon>Venustampulla</taxon>
    </lineage>
</organism>